<reference evidence="2 3" key="2">
    <citation type="submission" date="2014-07" db="EMBL/GenBank/DDBJ databases">
        <authorList>
            <person name="Zhang J.E."/>
            <person name="Yang H."/>
            <person name="Guo J."/>
            <person name="Deng Z."/>
            <person name="Luo H."/>
            <person name="Luo M."/>
            <person name="Zhao B."/>
        </authorList>
    </citation>
    <scope>NUCLEOTIDE SEQUENCE [LARGE SCALE GENOMIC DNA]</scope>
    <source>
        <strain evidence="2">ATCC 10762</strain>
        <strain evidence="3">ATCC 10762 / DSM 40127 / CCM 3239 / JCM 4008 / LMG 5968 / NBRC 12843 / NCIMB 8234 / A-377</strain>
    </source>
</reference>
<organism evidence="2 3">
    <name type="scientific">Kitasatospora aureofaciens</name>
    <name type="common">Streptomyces aureofaciens</name>
    <dbReference type="NCBI Taxonomy" id="1894"/>
    <lineage>
        <taxon>Bacteria</taxon>
        <taxon>Bacillati</taxon>
        <taxon>Actinomycetota</taxon>
        <taxon>Actinomycetes</taxon>
        <taxon>Kitasatosporales</taxon>
        <taxon>Streptomycetaceae</taxon>
        <taxon>Kitasatospora</taxon>
    </lineage>
</organism>
<dbReference type="EMBL" id="BMUB01000048">
    <property type="protein sequence ID" value="GGV07949.1"/>
    <property type="molecule type" value="Genomic_DNA"/>
</dbReference>
<evidence type="ECO:0000313" key="2">
    <source>
        <dbReference type="EMBL" id="OEV34672.1"/>
    </source>
</evidence>
<evidence type="ECO:0000313" key="1">
    <source>
        <dbReference type="EMBL" id="GGV07949.1"/>
    </source>
</evidence>
<reference evidence="1" key="1">
    <citation type="journal article" date="2014" name="Int. J. Syst. Evol. Microbiol.">
        <title>Complete genome sequence of Corynebacterium casei LMG S-19264T (=DSM 44701T), isolated from a smear-ripened cheese.</title>
        <authorList>
            <consortium name="US DOE Joint Genome Institute (JGI-PGF)"/>
            <person name="Walter F."/>
            <person name="Albersmeier A."/>
            <person name="Kalinowski J."/>
            <person name="Ruckert C."/>
        </authorList>
    </citation>
    <scope>NUCLEOTIDE SEQUENCE</scope>
    <source>
        <strain evidence="1">JCM 4434</strain>
    </source>
</reference>
<name>A0A1E7N1W6_KITAU</name>
<reference evidence="3" key="4">
    <citation type="submission" date="2016-08" db="EMBL/GenBank/DDBJ databases">
        <title>Sequencing, assembly and comparative genomics of S. aureofaciens ATCC 10762.</title>
        <authorList>
            <person name="Gradnigo J.S."/>
            <person name="Johnson N."/>
            <person name="Somerville G.A."/>
        </authorList>
    </citation>
    <scope>NUCLEOTIDE SEQUENCE [LARGE SCALE GENOMIC DNA]</scope>
    <source>
        <strain evidence="3">ATCC 10762 / DSM 40127 / CCM 3239 / JCM 4008 / LMG 5968 / NBRC 12843 / NCIMB 8234 / A-377</strain>
    </source>
</reference>
<proteinExistence type="predicted"/>
<comment type="caution">
    <text evidence="2">The sequence shown here is derived from an EMBL/GenBank/DDBJ whole genome shotgun (WGS) entry which is preliminary data.</text>
</comment>
<reference evidence="2" key="3">
    <citation type="submission" date="2016-08" db="EMBL/GenBank/DDBJ databases">
        <title>Sequencing, Assembly and Comparative Genomics of S. aureofaciens ATCC 10762.</title>
        <authorList>
            <person name="Gradnigo J.S."/>
            <person name="Johnson N."/>
            <person name="Somerville G.A."/>
        </authorList>
    </citation>
    <scope>NUCLEOTIDE SEQUENCE [LARGE SCALE GENOMIC DNA]</scope>
    <source>
        <strain evidence="2">ATCC 10762</strain>
    </source>
</reference>
<dbReference type="InterPro" id="IPR046030">
    <property type="entry name" value="DUF5988"/>
</dbReference>
<dbReference type="Proteomes" id="UP000610124">
    <property type="component" value="Unassembled WGS sequence"/>
</dbReference>
<keyword evidence="3" id="KW-1185">Reference proteome</keyword>
<dbReference type="Proteomes" id="UP000037395">
    <property type="component" value="Unassembled WGS sequence"/>
</dbReference>
<sequence length="72" mass="8162">MSVTSYSLLVFLRGGPSDIPEIHEVESGSAEDRLKIPRWNGYEHFALTQDFKDVGGVLMPVYQWSYRTAIAE</sequence>
<dbReference type="Pfam" id="PF19450">
    <property type="entry name" value="DUF5988"/>
    <property type="match status" value="1"/>
</dbReference>
<protein>
    <submittedName>
        <fullName evidence="2">Uncharacterized protein</fullName>
    </submittedName>
</protein>
<dbReference type="EMBL" id="JPRF03000043">
    <property type="protein sequence ID" value="OEV34672.1"/>
    <property type="molecule type" value="Genomic_DNA"/>
</dbReference>
<dbReference type="OrthoDB" id="3402203at2"/>
<gene>
    <name evidence="1" type="ORF">GCM10010502_73760</name>
    <name evidence="2" type="ORF">HS99_0009280</name>
</gene>
<reference evidence="1" key="5">
    <citation type="submission" date="2020-09" db="EMBL/GenBank/DDBJ databases">
        <authorList>
            <person name="Sun Q."/>
            <person name="Ohkuma M."/>
        </authorList>
    </citation>
    <scope>NUCLEOTIDE SEQUENCE</scope>
    <source>
        <strain evidence="1">JCM 4434</strain>
    </source>
</reference>
<dbReference type="RefSeq" id="WP_030554638.1">
    <property type="nucleotide sequence ID" value="NZ_BMUB01000048.1"/>
</dbReference>
<dbReference type="GeneID" id="97490221"/>
<accession>A0A8H9I0A0</accession>
<evidence type="ECO:0000313" key="3">
    <source>
        <dbReference type="Proteomes" id="UP000037395"/>
    </source>
</evidence>
<dbReference type="AlphaFoldDB" id="A0A1E7N1W6"/>
<accession>A0A1E7N1W6</accession>